<dbReference type="SMART" id="SM01126">
    <property type="entry name" value="DDE_Tnp_IS1595"/>
    <property type="match status" value="1"/>
</dbReference>
<accession>A0A4S4G395</accession>
<reference evidence="2 3" key="1">
    <citation type="submission" date="2019-04" db="EMBL/GenBank/DDBJ databases">
        <title>Microbes associate with the intestines of laboratory mice.</title>
        <authorList>
            <person name="Navarre W."/>
            <person name="Wong E."/>
            <person name="Huang K.C."/>
            <person name="Tropini C."/>
            <person name="Ng K."/>
            <person name="Yu B."/>
        </authorList>
    </citation>
    <scope>NUCLEOTIDE SEQUENCE [LARGE SCALE GENOMIC DNA]</scope>
    <source>
        <strain evidence="2 3">NM80_B27</strain>
    </source>
</reference>
<dbReference type="EMBL" id="SSTJ01000007">
    <property type="protein sequence ID" value="THG37211.1"/>
    <property type="molecule type" value="Genomic_DNA"/>
</dbReference>
<proteinExistence type="predicted"/>
<dbReference type="AlphaFoldDB" id="A0A4S4G395"/>
<dbReference type="InterPro" id="IPR024445">
    <property type="entry name" value="Tnp_ISXO2-like"/>
</dbReference>
<gene>
    <name evidence="2" type="ORF">E5986_07085</name>
</gene>
<evidence type="ECO:0000259" key="1">
    <source>
        <dbReference type="SMART" id="SM01126"/>
    </source>
</evidence>
<dbReference type="Proteomes" id="UP000308978">
    <property type="component" value="Unassembled WGS sequence"/>
</dbReference>
<comment type="caution">
    <text evidence="2">The sequence shown here is derived from an EMBL/GenBank/DDBJ whole genome shotgun (WGS) entry which is preliminary data.</text>
</comment>
<protein>
    <submittedName>
        <fullName evidence="2">IS1595 family transposase</fullName>
    </submittedName>
</protein>
<dbReference type="NCBIfam" id="NF033547">
    <property type="entry name" value="transpos_IS1595"/>
    <property type="match status" value="1"/>
</dbReference>
<evidence type="ECO:0000313" key="2">
    <source>
        <dbReference type="EMBL" id="THG37211.1"/>
    </source>
</evidence>
<sequence length="351" mass="38738">MRLSRKHRRGGPVGRIIDQVRGMSLAEKRELAETLREAIAEELAAGAGGEPDRCPRCGCPAFVRKGRDAAGRQRWLCRGCGRTFGAGTLGLLARSKLPAAAWMEFAACMADALPLRETAARVGVSLYTAWFMRMRACEVMGRRLLPARGDAFEMDGTYFPESMPGNHSRGWFDLGRPAHRTGHDAARAGLGGSVCVLCGVSETGDCFCELADGAEDGPGVALVALRRLPASCSVATDGRRSYAGSLGGRPHEVRPSRELEMVNSLHSRLKAFIGRFNGVSNRRLQRYLDWFCWREQFRRSARDRRELLFAHEASGIYVCTRELTHLESHPFLSLANRVGVGERYGYMSLMV</sequence>
<name>A0A4S4G395_9ACTN</name>
<organism evidence="2 3">
    <name type="scientific">Adlercreutzia caecimuris</name>
    <dbReference type="NCBI Taxonomy" id="671266"/>
    <lineage>
        <taxon>Bacteria</taxon>
        <taxon>Bacillati</taxon>
        <taxon>Actinomycetota</taxon>
        <taxon>Coriobacteriia</taxon>
        <taxon>Eggerthellales</taxon>
        <taxon>Eggerthellaceae</taxon>
        <taxon>Adlercreutzia</taxon>
    </lineage>
</organism>
<feature type="domain" description="ISXO2-like transposase" evidence="1">
    <location>
        <begin position="146"/>
        <end position="296"/>
    </location>
</feature>
<evidence type="ECO:0000313" key="3">
    <source>
        <dbReference type="Proteomes" id="UP000308978"/>
    </source>
</evidence>